<dbReference type="InterPro" id="IPR002509">
    <property type="entry name" value="NODB_dom"/>
</dbReference>
<dbReference type="SUPFAM" id="SSF88713">
    <property type="entry name" value="Glycoside hydrolase/deacetylase"/>
    <property type="match status" value="1"/>
</dbReference>
<dbReference type="PANTHER" id="PTHR10587">
    <property type="entry name" value="GLYCOSYL TRANSFERASE-RELATED"/>
    <property type="match status" value="1"/>
</dbReference>
<dbReference type="PROSITE" id="PS51677">
    <property type="entry name" value="NODB"/>
    <property type="match status" value="1"/>
</dbReference>
<dbReference type="Gene3D" id="3.20.20.370">
    <property type="entry name" value="Glycoside hydrolase/deacetylase"/>
    <property type="match status" value="1"/>
</dbReference>
<gene>
    <name evidence="3" type="ORF">WAX74_11405</name>
</gene>
<feature type="domain" description="NodB homology" evidence="2">
    <location>
        <begin position="172"/>
        <end position="360"/>
    </location>
</feature>
<organism evidence="3 4">
    <name type="scientific">Psychrobacillus mangrovi</name>
    <dbReference type="NCBI Taxonomy" id="3117745"/>
    <lineage>
        <taxon>Bacteria</taxon>
        <taxon>Bacillati</taxon>
        <taxon>Bacillota</taxon>
        <taxon>Bacilli</taxon>
        <taxon>Bacillales</taxon>
        <taxon>Bacillaceae</taxon>
        <taxon>Psychrobacillus</taxon>
    </lineage>
</organism>
<evidence type="ECO:0000313" key="4">
    <source>
        <dbReference type="Proteomes" id="UP001364890"/>
    </source>
</evidence>
<dbReference type="EMBL" id="JBAWSY010000007">
    <property type="protein sequence ID" value="MEI4770241.1"/>
    <property type="molecule type" value="Genomic_DNA"/>
</dbReference>
<evidence type="ECO:0000313" key="3">
    <source>
        <dbReference type="EMBL" id="MEI4770241.1"/>
    </source>
</evidence>
<sequence>MGIIIKKFTILCVAFLISLIFSTTTGQAAIESHYVGFNDQLLDFSHVQVIGEDSKVPLEEIAAYLDIPYETEKGITFIRKNDFEISYNESSNITTKNGTPLSWVPIVQLDGKLFISVKFIATEIGYKIENFPKQKTQRIYRDDWIHMSHADYENYLNQQLKTKQTQAKPTKATIYLTFDDGPNKFTTLNNSTLKKYNVPGTFFFLGNHMKKNSSIVKSVLKDGHYIGTHSMTHDKTKVYQSANTFIKEMNEGTKLIKEMTGLDSKLVRTPYGSKPHITAAMKDELIKNNYKLWDWDVDSQDWKYTDKQADQIVKNVKVGVEKAYKSGDRDIIILLHDRSQTTKALPQIIEWLQKEGYTLKTYEPKQHIVQNFLHDKSL</sequence>
<name>A0ABU8F5E1_9BACI</name>
<dbReference type="PANTHER" id="PTHR10587:SF125">
    <property type="entry name" value="POLYSACCHARIDE DEACETYLASE YHEN-RELATED"/>
    <property type="match status" value="1"/>
</dbReference>
<protein>
    <submittedName>
        <fullName evidence="3">Polysaccharide deacetylase family protein</fullName>
    </submittedName>
</protein>
<feature type="signal peptide" evidence="1">
    <location>
        <begin position="1"/>
        <end position="28"/>
    </location>
</feature>
<dbReference type="InterPro" id="IPR050248">
    <property type="entry name" value="Polysacc_deacetylase_ArnD"/>
</dbReference>
<dbReference type="Proteomes" id="UP001364890">
    <property type="component" value="Unassembled WGS sequence"/>
</dbReference>
<comment type="caution">
    <text evidence="3">The sequence shown here is derived from an EMBL/GenBank/DDBJ whole genome shotgun (WGS) entry which is preliminary data.</text>
</comment>
<keyword evidence="1" id="KW-0732">Signal</keyword>
<proteinExistence type="predicted"/>
<reference evidence="3 4" key="1">
    <citation type="submission" date="2024-01" db="EMBL/GenBank/DDBJ databases">
        <title>Seven novel Bacillus-like species.</title>
        <authorList>
            <person name="Liu G."/>
        </authorList>
    </citation>
    <scope>NUCLEOTIDE SEQUENCE [LARGE SCALE GENOMIC DNA]</scope>
    <source>
        <strain evidence="3 4">FJAT-51614</strain>
    </source>
</reference>
<dbReference type="InterPro" id="IPR011330">
    <property type="entry name" value="Glyco_hydro/deAcase_b/a-brl"/>
</dbReference>
<evidence type="ECO:0000259" key="2">
    <source>
        <dbReference type="PROSITE" id="PS51677"/>
    </source>
</evidence>
<evidence type="ECO:0000256" key="1">
    <source>
        <dbReference type="SAM" id="SignalP"/>
    </source>
</evidence>
<dbReference type="RefSeq" id="WP_336497795.1">
    <property type="nucleotide sequence ID" value="NZ_JBAWSY010000007.1"/>
</dbReference>
<feature type="chain" id="PRO_5045570235" evidence="1">
    <location>
        <begin position="29"/>
        <end position="378"/>
    </location>
</feature>
<dbReference type="CDD" id="cd10944">
    <property type="entry name" value="CE4_SmPgdA_like"/>
    <property type="match status" value="1"/>
</dbReference>
<keyword evidence="4" id="KW-1185">Reference proteome</keyword>
<accession>A0ABU8F5E1</accession>
<dbReference type="Pfam" id="PF01522">
    <property type="entry name" value="Polysacc_deac_1"/>
    <property type="match status" value="1"/>
</dbReference>